<comment type="caution">
    <text evidence="3">The sequence shown here is derived from an EMBL/GenBank/DDBJ whole genome shotgun (WGS) entry which is preliminary data.</text>
</comment>
<dbReference type="SUPFAM" id="SSF57756">
    <property type="entry name" value="Retrovirus zinc finger-like domains"/>
    <property type="match status" value="1"/>
</dbReference>
<evidence type="ECO:0000313" key="4">
    <source>
        <dbReference type="Proteomes" id="UP000824120"/>
    </source>
</evidence>
<dbReference type="AlphaFoldDB" id="A0A9J5ZFZ3"/>
<keyword evidence="1" id="KW-0862">Zinc</keyword>
<keyword evidence="1" id="KW-0863">Zinc-finger</keyword>
<gene>
    <name evidence="3" type="ORF">H5410_022033</name>
</gene>
<dbReference type="Proteomes" id="UP000824120">
    <property type="component" value="Chromosome 4"/>
</dbReference>
<dbReference type="GO" id="GO:0008270">
    <property type="term" value="F:zinc ion binding"/>
    <property type="evidence" value="ECO:0007669"/>
    <property type="project" value="UniProtKB-KW"/>
</dbReference>
<protein>
    <recommendedName>
        <fullName evidence="2">CCHC-type domain-containing protein</fullName>
    </recommendedName>
</protein>
<organism evidence="3 4">
    <name type="scientific">Solanum commersonii</name>
    <name type="common">Commerson's wild potato</name>
    <name type="synonym">Commerson's nightshade</name>
    <dbReference type="NCBI Taxonomy" id="4109"/>
    <lineage>
        <taxon>Eukaryota</taxon>
        <taxon>Viridiplantae</taxon>
        <taxon>Streptophyta</taxon>
        <taxon>Embryophyta</taxon>
        <taxon>Tracheophyta</taxon>
        <taxon>Spermatophyta</taxon>
        <taxon>Magnoliopsida</taxon>
        <taxon>eudicotyledons</taxon>
        <taxon>Gunneridae</taxon>
        <taxon>Pentapetalae</taxon>
        <taxon>asterids</taxon>
        <taxon>lamiids</taxon>
        <taxon>Solanales</taxon>
        <taxon>Solanaceae</taxon>
        <taxon>Solanoideae</taxon>
        <taxon>Solaneae</taxon>
        <taxon>Solanum</taxon>
    </lineage>
</organism>
<dbReference type="GO" id="GO:0003676">
    <property type="term" value="F:nucleic acid binding"/>
    <property type="evidence" value="ECO:0007669"/>
    <property type="project" value="InterPro"/>
</dbReference>
<dbReference type="InterPro" id="IPR001878">
    <property type="entry name" value="Znf_CCHC"/>
</dbReference>
<evidence type="ECO:0000259" key="2">
    <source>
        <dbReference type="PROSITE" id="PS50158"/>
    </source>
</evidence>
<feature type="domain" description="CCHC-type" evidence="2">
    <location>
        <begin position="102"/>
        <end position="116"/>
    </location>
</feature>
<keyword evidence="4" id="KW-1185">Reference proteome</keyword>
<dbReference type="Pfam" id="PF00098">
    <property type="entry name" value="zf-CCHC"/>
    <property type="match status" value="1"/>
</dbReference>
<evidence type="ECO:0000256" key="1">
    <source>
        <dbReference type="PROSITE-ProRule" id="PRU00047"/>
    </source>
</evidence>
<keyword evidence="1" id="KW-0479">Metal-binding</keyword>
<proteinExistence type="predicted"/>
<dbReference type="EMBL" id="JACXVP010000004">
    <property type="protein sequence ID" value="KAG5610752.1"/>
    <property type="molecule type" value="Genomic_DNA"/>
</dbReference>
<sequence>MEFEMVVDESITEQVQEFQLIDNNIVISRISLDENFYVGAIHSQIEQDTRYRDNNILKEPIMKAHVVEEKSIKKEPTNYKSLKEKKSKTFKCTNSNSKSNECYHCQKIGHYVHDCKILKDEWKKERATNNTKN</sequence>
<evidence type="ECO:0000313" key="3">
    <source>
        <dbReference type="EMBL" id="KAG5610752.1"/>
    </source>
</evidence>
<accession>A0A9J5ZFZ3</accession>
<name>A0A9J5ZFZ3_SOLCO</name>
<dbReference type="InterPro" id="IPR036875">
    <property type="entry name" value="Znf_CCHC_sf"/>
</dbReference>
<dbReference type="OrthoDB" id="1302772at2759"/>
<reference evidence="3 4" key="1">
    <citation type="submission" date="2020-09" db="EMBL/GenBank/DDBJ databases">
        <title>De no assembly of potato wild relative species, Solanum commersonii.</title>
        <authorList>
            <person name="Cho K."/>
        </authorList>
    </citation>
    <scope>NUCLEOTIDE SEQUENCE [LARGE SCALE GENOMIC DNA]</scope>
    <source>
        <strain evidence="3">LZ3.2</strain>
        <tissue evidence="3">Leaf</tissue>
    </source>
</reference>
<dbReference type="PROSITE" id="PS50158">
    <property type="entry name" value="ZF_CCHC"/>
    <property type="match status" value="1"/>
</dbReference>